<name>A0AC61QKE3_9BACT</name>
<gene>
    <name evidence="1" type="ORF">E0946_01485</name>
</gene>
<comment type="caution">
    <text evidence="1">The sequence shown here is derived from an EMBL/GenBank/DDBJ whole genome shotgun (WGS) entry which is preliminary data.</text>
</comment>
<dbReference type="Proteomes" id="UP000294588">
    <property type="component" value="Unassembled WGS sequence"/>
</dbReference>
<sequence length="98" mass="11461">MNRFWFICCMLIFMMPLCFAQVKSNASPALNDGEIIKELEIQIKTMLPDINIVRLKTDTYIPAGQYNYTKYKDLIKAENIKNLIKLQKDITKQPEESK</sequence>
<reference evidence="1" key="1">
    <citation type="submission" date="2019-03" db="EMBL/GenBank/DDBJ databases">
        <title>Candidatus Syntrophosphaera thermopropionivorans: a novel player in syntrophic propionate oxidation during anaerobic digestion.</title>
        <authorList>
            <person name="Dyksma S."/>
        </authorList>
    </citation>
    <scope>NUCLEOTIDE SEQUENCE</scope>
    <source>
        <strain evidence="1">W5</strain>
    </source>
</reference>
<dbReference type="EMBL" id="SMOG01000002">
    <property type="protein sequence ID" value="TDF74128.1"/>
    <property type="molecule type" value="Genomic_DNA"/>
</dbReference>
<proteinExistence type="predicted"/>
<keyword evidence="2" id="KW-1185">Reference proteome</keyword>
<evidence type="ECO:0000313" key="2">
    <source>
        <dbReference type="Proteomes" id="UP000294588"/>
    </source>
</evidence>
<protein>
    <submittedName>
        <fullName evidence="1">Uncharacterized protein</fullName>
    </submittedName>
</protein>
<evidence type="ECO:0000313" key="1">
    <source>
        <dbReference type="EMBL" id="TDF74128.1"/>
    </source>
</evidence>
<organism evidence="1 2">
    <name type="scientific">Candidatus Syntrophosphaera thermopropionivorans</name>
    <dbReference type="NCBI Taxonomy" id="2593015"/>
    <lineage>
        <taxon>Bacteria</taxon>
        <taxon>Pseudomonadati</taxon>
        <taxon>Candidatus Cloacimonadota</taxon>
        <taxon>Candidatus Cloacimonadia</taxon>
        <taxon>Candidatus Cloacimonadales</taxon>
        <taxon>Candidatus Cloacimonadaceae</taxon>
        <taxon>Candidatus Syntrophosphaera</taxon>
    </lineage>
</organism>
<accession>A0AC61QKE3</accession>